<dbReference type="GO" id="GO:0046872">
    <property type="term" value="F:metal ion binding"/>
    <property type="evidence" value="ECO:0007669"/>
    <property type="project" value="InterPro"/>
</dbReference>
<evidence type="ECO:0000313" key="9">
    <source>
        <dbReference type="Proteomes" id="UP000233565"/>
    </source>
</evidence>
<dbReference type="RefSeq" id="WP_091195047.1">
    <property type="nucleotide sequence ID" value="NZ_FOKC01000001.1"/>
</dbReference>
<dbReference type="GO" id="GO:0016874">
    <property type="term" value="F:ligase activity"/>
    <property type="evidence" value="ECO:0007669"/>
    <property type="project" value="UniProtKB-KW"/>
</dbReference>
<evidence type="ECO:0000313" key="7">
    <source>
        <dbReference type="EMBL" id="SFA87979.1"/>
    </source>
</evidence>
<protein>
    <submittedName>
        <fullName evidence="6">Carbamoyl phosphate synthase</fullName>
    </submittedName>
    <submittedName>
        <fullName evidence="7">Carbamoyl-phosphate synthase large subunit</fullName>
    </submittedName>
</protein>
<dbReference type="OrthoDB" id="7625478at2"/>
<dbReference type="Gene3D" id="3.30.470.20">
    <property type="entry name" value="ATP-grasp fold, B domain"/>
    <property type="match status" value="1"/>
</dbReference>
<dbReference type="STRING" id="748909.SAMN05192575_1011003"/>
<feature type="domain" description="ATP-grasp" evidence="5">
    <location>
        <begin position="118"/>
        <end position="293"/>
    </location>
</feature>
<dbReference type="Pfam" id="PF15632">
    <property type="entry name" value="ATPgrasp_Ter"/>
    <property type="match status" value="1"/>
</dbReference>
<dbReference type="Proteomes" id="UP000199113">
    <property type="component" value="Unassembled WGS sequence"/>
</dbReference>
<evidence type="ECO:0000256" key="3">
    <source>
        <dbReference type="ARBA" id="ARBA00022840"/>
    </source>
</evidence>
<dbReference type="InterPro" id="IPR048764">
    <property type="entry name" value="PylC_N"/>
</dbReference>
<dbReference type="InterPro" id="IPR052032">
    <property type="entry name" value="ATP-dep_AA_Ligase"/>
</dbReference>
<sequence>MTHVLVTCAGRRVSLVRAFLEAAHERGLQVLAADPDPLAPALVDVDLAVRVPALADPAYVPRLLEVIGEHEVGLVVPTIDTELPLLARHSEDLARAGALALVSSAAFVDVCGDKATTAEAFSARGIDVPRSWLPEDLAGDTLPELPDALVVKPRNGSSSKDVHLIERGSVRQTVDVVPHAIIQERLTGPEVTVDALLDLDGRPVHYVPRTRIKTLGGESIQGVTLPHDELGPWIERVLTACSELGARGPVTLQFFRTERGPVLIEVNPRFGGGFPLTRAAGGDYPAWLLDQVAGATTPQRFGDYREGLYMTRYMVEHFTDELRW</sequence>
<dbReference type="Gene3D" id="3.30.1490.20">
    <property type="entry name" value="ATP-grasp fold, A domain"/>
    <property type="match status" value="1"/>
</dbReference>
<dbReference type="EMBL" id="FOKC01000001">
    <property type="protein sequence ID" value="SFA87979.1"/>
    <property type="molecule type" value="Genomic_DNA"/>
</dbReference>
<reference evidence="6 9" key="2">
    <citation type="submission" date="2017-12" db="EMBL/GenBank/DDBJ databases">
        <title>Pharmacopeia of the Arctic Ocean.</title>
        <authorList>
            <person name="Collins E."/>
            <person name="Ducluzeau A.-L."/>
        </authorList>
    </citation>
    <scope>NUCLEOTIDE SEQUENCE [LARGE SCALE GENOMIC DNA]</scope>
    <source>
        <strain evidence="6 9">DSM 23325</strain>
    </source>
</reference>
<reference evidence="7" key="1">
    <citation type="submission" date="2016-10" db="EMBL/GenBank/DDBJ databases">
        <authorList>
            <person name="de Groot N.N."/>
        </authorList>
    </citation>
    <scope>NUCLEOTIDE SEQUENCE [LARGE SCALE GENOMIC DNA]</scope>
    <source>
        <strain evidence="7">CGMCC 1.10697</strain>
    </source>
</reference>
<evidence type="ECO:0000256" key="2">
    <source>
        <dbReference type="ARBA" id="ARBA00022741"/>
    </source>
</evidence>
<dbReference type="AlphaFoldDB" id="A0A1I0WGT9"/>
<dbReference type="PROSITE" id="PS50975">
    <property type="entry name" value="ATP_GRASP"/>
    <property type="match status" value="1"/>
</dbReference>
<evidence type="ECO:0000313" key="8">
    <source>
        <dbReference type="Proteomes" id="UP000199113"/>
    </source>
</evidence>
<dbReference type="InterPro" id="IPR011761">
    <property type="entry name" value="ATP-grasp"/>
</dbReference>
<evidence type="ECO:0000313" key="6">
    <source>
        <dbReference type="EMBL" id="PKH37926.1"/>
    </source>
</evidence>
<dbReference type="Gene3D" id="3.40.50.20">
    <property type="match status" value="1"/>
</dbReference>
<dbReference type="GO" id="GO:0005524">
    <property type="term" value="F:ATP binding"/>
    <property type="evidence" value="ECO:0007669"/>
    <property type="project" value="UniProtKB-UniRule"/>
</dbReference>
<keyword evidence="9" id="KW-1185">Reference proteome</keyword>
<evidence type="ECO:0000256" key="1">
    <source>
        <dbReference type="ARBA" id="ARBA00022598"/>
    </source>
</evidence>
<dbReference type="InterPro" id="IPR013815">
    <property type="entry name" value="ATP_grasp_subdomain_1"/>
</dbReference>
<dbReference type="PANTHER" id="PTHR43585">
    <property type="entry name" value="FUMIPYRROLE BIOSYNTHESIS PROTEIN C"/>
    <property type="match status" value="1"/>
</dbReference>
<organism evidence="7 8">
    <name type="scientific">Nocardioides alpinus</name>
    <dbReference type="NCBI Taxonomy" id="748909"/>
    <lineage>
        <taxon>Bacteria</taxon>
        <taxon>Bacillati</taxon>
        <taxon>Actinomycetota</taxon>
        <taxon>Actinomycetes</taxon>
        <taxon>Propionibacteriales</taxon>
        <taxon>Nocardioidaceae</taxon>
        <taxon>Nocardioides</taxon>
    </lineage>
</organism>
<evidence type="ECO:0000259" key="5">
    <source>
        <dbReference type="PROSITE" id="PS50975"/>
    </source>
</evidence>
<keyword evidence="1" id="KW-0436">Ligase</keyword>
<gene>
    <name evidence="6" type="ORF">CXG46_21325</name>
    <name evidence="7" type="ORF">SAMN05192575_1011003</name>
</gene>
<evidence type="ECO:0000256" key="4">
    <source>
        <dbReference type="PROSITE-ProRule" id="PRU00409"/>
    </source>
</evidence>
<dbReference type="EMBL" id="PJBV01000035">
    <property type="protein sequence ID" value="PKH37926.1"/>
    <property type="molecule type" value="Genomic_DNA"/>
</dbReference>
<keyword evidence="2 4" id="KW-0547">Nucleotide-binding</keyword>
<accession>A0A1I0WGT9</accession>
<dbReference type="Proteomes" id="UP000233565">
    <property type="component" value="Unassembled WGS sequence"/>
</dbReference>
<dbReference type="SUPFAM" id="SSF56059">
    <property type="entry name" value="Glutathione synthetase ATP-binding domain-like"/>
    <property type="match status" value="1"/>
</dbReference>
<dbReference type="Pfam" id="PF21360">
    <property type="entry name" value="PylC-like_N"/>
    <property type="match status" value="1"/>
</dbReference>
<name>A0A1I0WGT9_9ACTN</name>
<dbReference type="PANTHER" id="PTHR43585:SF2">
    <property type="entry name" value="ATP-GRASP ENZYME FSQD"/>
    <property type="match status" value="1"/>
</dbReference>
<proteinExistence type="predicted"/>
<keyword evidence="3 4" id="KW-0067">ATP-binding</keyword>